<evidence type="ECO:0000313" key="1">
    <source>
        <dbReference type="EMBL" id="PPK69584.1"/>
    </source>
</evidence>
<organism evidence="1 2">
    <name type="scientific">Actinokineospora auranticolor</name>
    <dbReference type="NCBI Taxonomy" id="155976"/>
    <lineage>
        <taxon>Bacteria</taxon>
        <taxon>Bacillati</taxon>
        <taxon>Actinomycetota</taxon>
        <taxon>Actinomycetes</taxon>
        <taxon>Pseudonocardiales</taxon>
        <taxon>Pseudonocardiaceae</taxon>
        <taxon>Actinokineospora</taxon>
    </lineage>
</organism>
<proteinExistence type="predicted"/>
<dbReference type="Proteomes" id="UP000239203">
    <property type="component" value="Unassembled WGS sequence"/>
</dbReference>
<evidence type="ECO:0008006" key="3">
    <source>
        <dbReference type="Google" id="ProtNLM"/>
    </source>
</evidence>
<evidence type="ECO:0000313" key="2">
    <source>
        <dbReference type="Proteomes" id="UP000239203"/>
    </source>
</evidence>
<sequence length="104" mass="11107">MPDGVLRVDHEAVSALAKEVADLRSALEEVAAFARADLPPPRRFGPLGEAAGAAFGTLHEALLTSFEKVVPQVDGMVAELVESTKRIADVDEEAARRITRAGER</sequence>
<dbReference type="RefSeq" id="WP_104478015.1">
    <property type="nucleotide sequence ID" value="NZ_CP154825.1"/>
</dbReference>
<reference evidence="1 2" key="1">
    <citation type="submission" date="2018-02" db="EMBL/GenBank/DDBJ databases">
        <title>Genomic Encyclopedia of Archaeal and Bacterial Type Strains, Phase II (KMG-II): from individual species to whole genera.</title>
        <authorList>
            <person name="Goeker M."/>
        </authorList>
    </citation>
    <scope>NUCLEOTIDE SEQUENCE [LARGE SCALE GENOMIC DNA]</scope>
    <source>
        <strain evidence="1 2">YU 961-1</strain>
    </source>
</reference>
<gene>
    <name evidence="1" type="ORF">CLV40_103194</name>
</gene>
<accession>A0A2S6GWI7</accession>
<dbReference type="InterPro" id="IPR036689">
    <property type="entry name" value="ESAT-6-like_sf"/>
</dbReference>
<dbReference type="AlphaFoldDB" id="A0A2S6GWI7"/>
<dbReference type="OrthoDB" id="9859011at2"/>
<keyword evidence="2" id="KW-1185">Reference proteome</keyword>
<dbReference type="EMBL" id="PTIX01000003">
    <property type="protein sequence ID" value="PPK69584.1"/>
    <property type="molecule type" value="Genomic_DNA"/>
</dbReference>
<dbReference type="SUPFAM" id="SSF140453">
    <property type="entry name" value="EsxAB dimer-like"/>
    <property type="match status" value="1"/>
</dbReference>
<protein>
    <recommendedName>
        <fullName evidence="3">Excreted virulence factor EspC (Type VII ESX diderm)</fullName>
    </recommendedName>
</protein>
<name>A0A2S6GWI7_9PSEU</name>
<comment type="caution">
    <text evidence="1">The sequence shown here is derived from an EMBL/GenBank/DDBJ whole genome shotgun (WGS) entry which is preliminary data.</text>
</comment>